<comment type="caution">
    <text evidence="2">The sequence shown here is derived from an EMBL/GenBank/DDBJ whole genome shotgun (WGS) entry which is preliminary data.</text>
</comment>
<reference evidence="2 3" key="1">
    <citation type="submission" date="2018-05" db="EMBL/GenBank/DDBJ databases">
        <title>Micromonospora from Atacama Desert.</title>
        <authorList>
            <person name="Carro L."/>
            <person name="Goodfellow M."/>
            <person name="Klenk H.-P."/>
        </authorList>
    </citation>
    <scope>NUCLEOTIDE SEQUENCE [LARGE SCALE GENOMIC DNA]</scope>
    <source>
        <strain evidence="2 3">LB32</strain>
    </source>
</reference>
<sequence>MTETLPIGSIRLYDSVVPDITAGVYRVRSSLAVASADDTLAAPPVHDAFIEVAGPRFALSPSDVAAVHPAPGSIGAYGQRLPHIALTRRTLPWERRFSDGTPWLVLLVVRPDEATVLAPRPLREAVGEQHFATLAAAGDIDGDGPDVAVLLATDPITQAGLLPVKADVGLLSHVRQVNVADTELAMGDDDGWFAVVVANRLPTEPGPYTACLISMEGREALLSASAATPTPFVVLHSWEFEVGAGGLFEVIARGLDVDALALPGGADPPVPIRRVDHDGHSHAATYRGPLRAGPVDPARPPRTDDVGRAAAAELGRLLGGADGRFMQEVVGWHRDIDRAEIAVVNRVGVDAQPPTGPARVHELLRPHRADPARIPDAVREPR</sequence>
<dbReference type="Proteomes" id="UP000266889">
    <property type="component" value="Unassembled WGS sequence"/>
</dbReference>
<dbReference type="RefSeq" id="WP_124862544.1">
    <property type="nucleotide sequence ID" value="NZ_JBEXIG010000001.1"/>
</dbReference>
<evidence type="ECO:0000256" key="1">
    <source>
        <dbReference type="SAM" id="MobiDB-lite"/>
    </source>
</evidence>
<dbReference type="EMBL" id="QGSY01000330">
    <property type="protein sequence ID" value="RQX01623.1"/>
    <property type="molecule type" value="Genomic_DNA"/>
</dbReference>
<evidence type="ECO:0000313" key="3">
    <source>
        <dbReference type="Proteomes" id="UP000266889"/>
    </source>
</evidence>
<proteinExistence type="predicted"/>
<protein>
    <submittedName>
        <fullName evidence="2">Uncharacterized protein</fullName>
    </submittedName>
</protein>
<name>A0A3N9X2S8_9ACTN</name>
<feature type="region of interest" description="Disordered" evidence="1">
    <location>
        <begin position="280"/>
        <end position="305"/>
    </location>
</feature>
<organism evidence="2 3">
    <name type="scientific">Micromonospora arida</name>
    <dbReference type="NCBI Taxonomy" id="2203715"/>
    <lineage>
        <taxon>Bacteria</taxon>
        <taxon>Bacillati</taxon>
        <taxon>Actinomycetota</taxon>
        <taxon>Actinomycetes</taxon>
        <taxon>Micromonosporales</taxon>
        <taxon>Micromonosporaceae</taxon>
        <taxon>Micromonospora</taxon>
    </lineage>
</organism>
<dbReference type="AlphaFoldDB" id="A0A3N9X2S8"/>
<dbReference type="OrthoDB" id="4846903at2"/>
<evidence type="ECO:0000313" key="2">
    <source>
        <dbReference type="EMBL" id="RQX01623.1"/>
    </source>
</evidence>
<keyword evidence="3" id="KW-1185">Reference proteome</keyword>
<accession>A0A3N9X2S8</accession>
<gene>
    <name evidence="2" type="ORF">DLJ58_32375</name>
</gene>